<dbReference type="AlphaFoldDB" id="A0A8J5SRC6"/>
<sequence>MLPPPSVAPAAAYPAAPVLPPPSTAEAFREALPFPYFARKPYWLHGAGAEAWTAEENKVFEKALAQIDRDELNRWELVATMLPRRQSWTWCITTRTWRMTSAQSRPGWCRSLTTAACTRRPHSPCMH</sequence>
<organism evidence="1 2">
    <name type="scientific">Zizania palustris</name>
    <name type="common">Northern wild rice</name>
    <dbReference type="NCBI Taxonomy" id="103762"/>
    <lineage>
        <taxon>Eukaryota</taxon>
        <taxon>Viridiplantae</taxon>
        <taxon>Streptophyta</taxon>
        <taxon>Embryophyta</taxon>
        <taxon>Tracheophyta</taxon>
        <taxon>Spermatophyta</taxon>
        <taxon>Magnoliopsida</taxon>
        <taxon>Liliopsida</taxon>
        <taxon>Poales</taxon>
        <taxon>Poaceae</taxon>
        <taxon>BOP clade</taxon>
        <taxon>Oryzoideae</taxon>
        <taxon>Oryzeae</taxon>
        <taxon>Zizaniinae</taxon>
        <taxon>Zizania</taxon>
    </lineage>
</organism>
<accession>A0A8J5SRC6</accession>
<evidence type="ECO:0008006" key="3">
    <source>
        <dbReference type="Google" id="ProtNLM"/>
    </source>
</evidence>
<dbReference type="Proteomes" id="UP000729402">
    <property type="component" value="Unassembled WGS sequence"/>
</dbReference>
<dbReference type="EMBL" id="JAAALK010000283">
    <property type="protein sequence ID" value="KAG8069652.1"/>
    <property type="molecule type" value="Genomic_DNA"/>
</dbReference>
<reference evidence="1" key="2">
    <citation type="submission" date="2021-02" db="EMBL/GenBank/DDBJ databases">
        <authorList>
            <person name="Kimball J.A."/>
            <person name="Haas M.W."/>
            <person name="Macchietto M."/>
            <person name="Kono T."/>
            <person name="Duquette J."/>
            <person name="Shao M."/>
        </authorList>
    </citation>
    <scope>NUCLEOTIDE SEQUENCE</scope>
    <source>
        <tissue evidence="1">Fresh leaf tissue</tissue>
    </source>
</reference>
<proteinExistence type="predicted"/>
<keyword evidence="2" id="KW-1185">Reference proteome</keyword>
<reference evidence="1" key="1">
    <citation type="journal article" date="2021" name="bioRxiv">
        <title>Whole Genome Assembly and Annotation of Northern Wild Rice, Zizania palustris L., Supports a Whole Genome Duplication in the Zizania Genus.</title>
        <authorList>
            <person name="Haas M."/>
            <person name="Kono T."/>
            <person name="Macchietto M."/>
            <person name="Millas R."/>
            <person name="McGilp L."/>
            <person name="Shao M."/>
            <person name="Duquette J."/>
            <person name="Hirsch C.N."/>
            <person name="Kimball J."/>
        </authorList>
    </citation>
    <scope>NUCLEOTIDE SEQUENCE</scope>
    <source>
        <tissue evidence="1">Fresh leaf tissue</tissue>
    </source>
</reference>
<comment type="caution">
    <text evidence="1">The sequence shown here is derived from an EMBL/GenBank/DDBJ whole genome shotgun (WGS) entry which is preliminary data.</text>
</comment>
<evidence type="ECO:0000313" key="2">
    <source>
        <dbReference type="Proteomes" id="UP000729402"/>
    </source>
</evidence>
<evidence type="ECO:0000313" key="1">
    <source>
        <dbReference type="EMBL" id="KAG8069652.1"/>
    </source>
</evidence>
<protein>
    <recommendedName>
        <fullName evidence="3">Myb-like domain-containing protein</fullName>
    </recommendedName>
</protein>
<dbReference type="OrthoDB" id="118550at2759"/>
<name>A0A8J5SRC6_ZIZPA</name>
<gene>
    <name evidence="1" type="ORF">GUJ93_ZPchr0006g43683</name>
</gene>